<name>A0A1E3NNB3_9ASCO</name>
<dbReference type="GeneID" id="30176504"/>
<keyword evidence="2" id="KW-1185">Reference proteome</keyword>
<proteinExistence type="predicted"/>
<dbReference type="RefSeq" id="XP_019018703.1">
    <property type="nucleotide sequence ID" value="XM_019159817.1"/>
</dbReference>
<gene>
    <name evidence="1" type="ORF">PICMEDRAFT_116311</name>
</gene>
<organism evidence="1 2">
    <name type="scientific">Pichia membranifaciens NRRL Y-2026</name>
    <dbReference type="NCBI Taxonomy" id="763406"/>
    <lineage>
        <taxon>Eukaryota</taxon>
        <taxon>Fungi</taxon>
        <taxon>Dikarya</taxon>
        <taxon>Ascomycota</taxon>
        <taxon>Saccharomycotina</taxon>
        <taxon>Pichiomycetes</taxon>
        <taxon>Pichiales</taxon>
        <taxon>Pichiaceae</taxon>
        <taxon>Pichia</taxon>
    </lineage>
</organism>
<protein>
    <submittedName>
        <fullName evidence="1">Uncharacterized protein</fullName>
    </submittedName>
</protein>
<dbReference type="Proteomes" id="UP000094455">
    <property type="component" value="Unassembled WGS sequence"/>
</dbReference>
<evidence type="ECO:0000313" key="2">
    <source>
        <dbReference type="Proteomes" id="UP000094455"/>
    </source>
</evidence>
<evidence type="ECO:0000313" key="1">
    <source>
        <dbReference type="EMBL" id="ODQ47590.1"/>
    </source>
</evidence>
<sequence>MTFTAEFAHENRIAAEKGFFHALTSLLFFFYLSGQDTHILTSHNHTSMMNAPLFHIASPTRNALVLTPLLSQKNGRSITVEIRCRSQS</sequence>
<dbReference type="AlphaFoldDB" id="A0A1E3NNB3"/>
<dbReference type="EMBL" id="KV454002">
    <property type="protein sequence ID" value="ODQ47590.1"/>
    <property type="molecule type" value="Genomic_DNA"/>
</dbReference>
<reference evidence="1 2" key="1">
    <citation type="journal article" date="2016" name="Proc. Natl. Acad. Sci. U.S.A.">
        <title>Comparative genomics of biotechnologically important yeasts.</title>
        <authorList>
            <person name="Riley R."/>
            <person name="Haridas S."/>
            <person name="Wolfe K.H."/>
            <person name="Lopes M.R."/>
            <person name="Hittinger C.T."/>
            <person name="Goeker M."/>
            <person name="Salamov A.A."/>
            <person name="Wisecaver J.H."/>
            <person name="Long T.M."/>
            <person name="Calvey C.H."/>
            <person name="Aerts A.L."/>
            <person name="Barry K.W."/>
            <person name="Choi C."/>
            <person name="Clum A."/>
            <person name="Coughlan A.Y."/>
            <person name="Deshpande S."/>
            <person name="Douglass A.P."/>
            <person name="Hanson S.J."/>
            <person name="Klenk H.-P."/>
            <person name="LaButti K.M."/>
            <person name="Lapidus A."/>
            <person name="Lindquist E.A."/>
            <person name="Lipzen A.M."/>
            <person name="Meier-Kolthoff J.P."/>
            <person name="Ohm R.A."/>
            <person name="Otillar R.P."/>
            <person name="Pangilinan J.L."/>
            <person name="Peng Y."/>
            <person name="Rokas A."/>
            <person name="Rosa C.A."/>
            <person name="Scheuner C."/>
            <person name="Sibirny A.A."/>
            <person name="Slot J.C."/>
            <person name="Stielow J.B."/>
            <person name="Sun H."/>
            <person name="Kurtzman C.P."/>
            <person name="Blackwell M."/>
            <person name="Grigoriev I.V."/>
            <person name="Jeffries T.W."/>
        </authorList>
    </citation>
    <scope>NUCLEOTIDE SEQUENCE [LARGE SCALE GENOMIC DNA]</scope>
    <source>
        <strain evidence="1 2">NRRL Y-2026</strain>
    </source>
</reference>
<accession>A0A1E3NNB3</accession>